<keyword evidence="8" id="KW-0067">ATP-binding</keyword>
<keyword evidence="9 14" id="KW-1133">Transmembrane helix</keyword>
<evidence type="ECO:0000256" key="13">
    <source>
        <dbReference type="SAM" id="MobiDB-lite"/>
    </source>
</evidence>
<dbReference type="SUPFAM" id="SSF54495">
    <property type="entry name" value="UBC-like"/>
    <property type="match status" value="1"/>
</dbReference>
<evidence type="ECO:0000256" key="12">
    <source>
        <dbReference type="ARBA" id="ARBA00073320"/>
    </source>
</evidence>
<accession>C1C121</accession>
<reference evidence="16" key="1">
    <citation type="submission" date="2009-03" db="EMBL/GenBank/DDBJ databases">
        <title>Caligus clemensi ESTs and full-length cDNAs.</title>
        <authorList>
            <person name="Yasuike M."/>
            <person name="von Schalburg K."/>
            <person name="Cooper G."/>
            <person name="Leong J."/>
            <person name="Jones S.R.M."/>
            <person name="Koop B.F."/>
        </authorList>
    </citation>
    <scope>NUCLEOTIDE SEQUENCE</scope>
    <source>
        <tissue evidence="16">Whole</tissue>
    </source>
</reference>
<dbReference type="GO" id="GO:0005524">
    <property type="term" value="F:ATP binding"/>
    <property type="evidence" value="ECO:0007669"/>
    <property type="project" value="UniProtKB-KW"/>
</dbReference>
<feature type="region of interest" description="Disordered" evidence="13">
    <location>
        <begin position="170"/>
        <end position="191"/>
    </location>
</feature>
<dbReference type="Gene3D" id="3.10.110.10">
    <property type="entry name" value="Ubiquitin Conjugating Enzyme"/>
    <property type="match status" value="1"/>
</dbReference>
<name>C1C121_CALCM</name>
<protein>
    <recommendedName>
        <fullName evidence="12">Ubiquitin-conjugating enzyme E2 J2</fullName>
        <ecNumber evidence="2">2.3.2.23</ecNumber>
    </recommendedName>
</protein>
<comment type="subcellular location">
    <subcellularLocation>
        <location evidence="1">Endoplasmic reticulum membrane</location>
    </subcellularLocation>
</comment>
<dbReference type="InterPro" id="IPR000608">
    <property type="entry name" value="UBC"/>
</dbReference>
<evidence type="ECO:0000259" key="15">
    <source>
        <dbReference type="PROSITE" id="PS50127"/>
    </source>
</evidence>
<keyword evidence="3" id="KW-0808">Transferase</keyword>
<dbReference type="GO" id="GO:0005789">
    <property type="term" value="C:endoplasmic reticulum membrane"/>
    <property type="evidence" value="ECO:0007669"/>
    <property type="project" value="UniProtKB-SubCell"/>
</dbReference>
<evidence type="ECO:0000256" key="14">
    <source>
        <dbReference type="SAM" id="Phobius"/>
    </source>
</evidence>
<dbReference type="Pfam" id="PF00179">
    <property type="entry name" value="UQ_con"/>
    <property type="match status" value="1"/>
</dbReference>
<evidence type="ECO:0000256" key="4">
    <source>
        <dbReference type="ARBA" id="ARBA00022692"/>
    </source>
</evidence>
<evidence type="ECO:0000313" key="16">
    <source>
        <dbReference type="EMBL" id="ACO14974.1"/>
    </source>
</evidence>
<evidence type="ECO:0000256" key="10">
    <source>
        <dbReference type="ARBA" id="ARBA00023136"/>
    </source>
</evidence>
<evidence type="ECO:0000256" key="8">
    <source>
        <dbReference type="ARBA" id="ARBA00022840"/>
    </source>
</evidence>
<dbReference type="EMBL" id="BT080550">
    <property type="protein sequence ID" value="ACO14974.1"/>
    <property type="molecule type" value="mRNA"/>
</dbReference>
<keyword evidence="5" id="KW-0547">Nucleotide-binding</keyword>
<evidence type="ECO:0000256" key="5">
    <source>
        <dbReference type="ARBA" id="ARBA00022741"/>
    </source>
</evidence>
<keyword evidence="6" id="KW-0833">Ubl conjugation pathway</keyword>
<dbReference type="InterPro" id="IPR016135">
    <property type="entry name" value="UBQ-conjugating_enzyme/RWD"/>
</dbReference>
<evidence type="ECO:0000256" key="7">
    <source>
        <dbReference type="ARBA" id="ARBA00022824"/>
    </source>
</evidence>
<keyword evidence="7" id="KW-0256">Endoplasmic reticulum</keyword>
<dbReference type="FunFam" id="3.10.110.10:FF:000023">
    <property type="entry name" value="Ubiquitin-conjugating enzyme E2 J2"/>
    <property type="match status" value="1"/>
</dbReference>
<dbReference type="EC" id="2.3.2.23" evidence="2"/>
<evidence type="ECO:0000256" key="1">
    <source>
        <dbReference type="ARBA" id="ARBA00004586"/>
    </source>
</evidence>
<dbReference type="PANTHER" id="PTHR24067">
    <property type="entry name" value="UBIQUITIN-CONJUGATING ENZYME E2"/>
    <property type="match status" value="1"/>
</dbReference>
<keyword evidence="10 14" id="KW-0472">Membrane</keyword>
<keyword evidence="4 14" id="KW-0812">Transmembrane</keyword>
<gene>
    <name evidence="16" type="primary">UB2J2</name>
</gene>
<dbReference type="InterPro" id="IPR050113">
    <property type="entry name" value="Ub_conjugating_enzyme"/>
</dbReference>
<evidence type="ECO:0000256" key="9">
    <source>
        <dbReference type="ARBA" id="ARBA00022989"/>
    </source>
</evidence>
<evidence type="ECO:0000256" key="3">
    <source>
        <dbReference type="ARBA" id="ARBA00022679"/>
    </source>
</evidence>
<organism evidence="16">
    <name type="scientific">Caligus clemensi</name>
    <name type="common">Sea louse</name>
    <dbReference type="NCBI Taxonomy" id="344056"/>
    <lineage>
        <taxon>Eukaryota</taxon>
        <taxon>Metazoa</taxon>
        <taxon>Ecdysozoa</taxon>
        <taxon>Arthropoda</taxon>
        <taxon>Crustacea</taxon>
        <taxon>Multicrustacea</taxon>
        <taxon>Hexanauplia</taxon>
        <taxon>Copepoda</taxon>
        <taxon>Siphonostomatoida</taxon>
        <taxon>Caligidae</taxon>
        <taxon>Caligus</taxon>
    </lineage>
</organism>
<dbReference type="SMART" id="SM00212">
    <property type="entry name" value="UBCc"/>
    <property type="match status" value="1"/>
</dbReference>
<evidence type="ECO:0000256" key="6">
    <source>
        <dbReference type="ARBA" id="ARBA00022786"/>
    </source>
</evidence>
<feature type="compositionally biased region" description="Polar residues" evidence="13">
    <location>
        <begin position="181"/>
        <end position="191"/>
    </location>
</feature>
<sequence length="230" mass="25444">MGRGEGISAAARLRQDYIRLKKDPLPYIAAEPLPSNLLEWHYVVTGPENSPYQGGLYHGKLVFPMEFPFKPPSIYMITPNGRFHTQQRLCLSISDFHPDMWNPSWTLGSILNGLLSFMLESSPTTGSIETSTATKRNFAYNSLDFNLSNKTFVKLFPELVETAKAELQKRKESSETDAAAMTSSCTKTGNTSQESFFDSILTNFIAIGGFAAFALIVKHVLQTISSADAS</sequence>
<evidence type="ECO:0000256" key="2">
    <source>
        <dbReference type="ARBA" id="ARBA00012486"/>
    </source>
</evidence>
<feature type="transmembrane region" description="Helical" evidence="14">
    <location>
        <begin position="200"/>
        <end position="221"/>
    </location>
</feature>
<feature type="domain" description="UBC core" evidence="15">
    <location>
        <begin position="8"/>
        <end position="165"/>
    </location>
</feature>
<proteinExistence type="evidence at transcript level"/>
<dbReference type="PROSITE" id="PS50127">
    <property type="entry name" value="UBC_2"/>
    <property type="match status" value="1"/>
</dbReference>
<dbReference type="GO" id="GO:0061631">
    <property type="term" value="F:ubiquitin conjugating enzyme activity"/>
    <property type="evidence" value="ECO:0007669"/>
    <property type="project" value="UniProtKB-EC"/>
</dbReference>
<dbReference type="AlphaFoldDB" id="C1C121"/>
<dbReference type="CDD" id="cd23799">
    <property type="entry name" value="UBCc_UBE2J"/>
    <property type="match status" value="1"/>
</dbReference>
<comment type="function">
    <text evidence="11">Catalyzes the covalent attachment of ubiquitin to other proteins. Seems to function in the selective degradation of misfolded membrane proteins from the endoplasmic reticulum (ERAD). In cooperation with the GATOR2 complex, catalyzes 'Lys-6'-linked ubiquitination of NPRL2.</text>
</comment>
<evidence type="ECO:0000256" key="11">
    <source>
        <dbReference type="ARBA" id="ARBA00054775"/>
    </source>
</evidence>